<dbReference type="OrthoDB" id="346039at2759"/>
<organism evidence="2 3">
    <name type="scientific">Eimeria praecox</name>
    <dbReference type="NCBI Taxonomy" id="51316"/>
    <lineage>
        <taxon>Eukaryota</taxon>
        <taxon>Sar</taxon>
        <taxon>Alveolata</taxon>
        <taxon>Apicomplexa</taxon>
        <taxon>Conoidasida</taxon>
        <taxon>Coccidia</taxon>
        <taxon>Eucoccidiorida</taxon>
        <taxon>Eimeriorina</taxon>
        <taxon>Eimeriidae</taxon>
        <taxon>Eimeria</taxon>
    </lineage>
</organism>
<reference evidence="2" key="1">
    <citation type="submission" date="2013-10" db="EMBL/GenBank/DDBJ databases">
        <title>Genomic analysis of the causative agents of coccidiosis in chickens.</title>
        <authorList>
            <person name="Reid A.J."/>
            <person name="Blake D."/>
            <person name="Billington K."/>
            <person name="Browne H."/>
            <person name="Dunn M."/>
            <person name="Hung S."/>
            <person name="Kawahara F."/>
            <person name="Miranda-Saavedra D."/>
            <person name="Mourier T."/>
            <person name="Nagra H."/>
            <person name="Otto T.D."/>
            <person name="Rawlings N."/>
            <person name="Sanchez A."/>
            <person name="Sanders M."/>
            <person name="Subramaniam C."/>
            <person name="Tay Y."/>
            <person name="Dear P."/>
            <person name="Doerig C."/>
            <person name="Gruber A."/>
            <person name="Parkinson J."/>
            <person name="Shirley M."/>
            <person name="Wan K.L."/>
            <person name="Berriman M."/>
            <person name="Tomley F."/>
            <person name="Pain A."/>
        </authorList>
    </citation>
    <scope>NUCLEOTIDE SEQUENCE [LARGE SCALE GENOMIC DNA]</scope>
    <source>
        <strain evidence="2">Houghton</strain>
    </source>
</reference>
<sequence length="705" mass="74898">MTSPSHNPEKVKALEAASVLPPFNELEDAAELNSLASIAPGANAAKSNLTPEAQVTDTAGELSLKLGASEEFPNSSFSNILPCCFAGKQVLSPQSVSSSHHSKSCVPLGEPNSGYPPYTHLVGASPNESRPERRCAPGIGGIRQSISLAQPQKDHQDPQGKNKAIPPLGITSGAPGSVQQVAGQGRGVSITNQDSKVSTSVLYEGAADALAARELVHTRATLLLQKQHDTKTNDSLQQLLCLEGDVRGQMALLGAGTRHRELHSEAACNGSANPIEDDTASPPIPEETSGLHIHTRLPQSPPQRLIAHSQLHCGGSSSQISTGTSQQTNAPVPLNSNTDSELQPAFGEQQWLNLARQVSLLQEVVLYNQQQQQKLERKWRSDRRHSGSRESMQRAVLMGVNAADSSTAHPRPLDKATGRTPSPPMAARQCTISRGETKSDTTLNRCTQIKDSPQAGRRSAAEERLRRHQQKIQQQKKQKDKVEDEAIRQQLIKKGFNNGLFETNNFKPLPDAQLHDCIRNVNAANSQCNNGSSNSSCGADSVHTVLCCSEAPLAPATQPPRQGLNGTDTGEALTALSAKTSQVTRRLQPMAKVAISARPAGAERVRAPSGQLRPYPPTGTPRLFPPSLAAAAAATNQTISKAESSDGKSNTAGAKQLLTETTSNNTTQVQQSSTKGSNPGLTRQLANVGALPPPEEVADLLLGIK</sequence>
<keyword evidence="3" id="KW-1185">Reference proteome</keyword>
<name>U6G4Q3_9EIME</name>
<feature type="compositionally biased region" description="Low complexity" evidence="1">
    <location>
        <begin position="314"/>
        <end position="328"/>
    </location>
</feature>
<evidence type="ECO:0000313" key="3">
    <source>
        <dbReference type="Proteomes" id="UP000018201"/>
    </source>
</evidence>
<dbReference type="AlphaFoldDB" id="U6G4Q3"/>
<feature type="region of interest" description="Disordered" evidence="1">
    <location>
        <begin position="312"/>
        <end position="338"/>
    </location>
</feature>
<dbReference type="VEuPathDB" id="ToxoDB:EPH_0019680"/>
<feature type="region of interest" description="Disordered" evidence="1">
    <location>
        <begin position="660"/>
        <end position="690"/>
    </location>
</feature>
<feature type="region of interest" description="Disordered" evidence="1">
    <location>
        <begin position="402"/>
        <end position="484"/>
    </location>
</feature>
<feature type="region of interest" description="Disordered" evidence="1">
    <location>
        <begin position="597"/>
        <end position="625"/>
    </location>
</feature>
<gene>
    <name evidence="2" type="ORF">EPH_0019680</name>
</gene>
<feature type="compositionally biased region" description="Polar residues" evidence="1">
    <location>
        <begin position="675"/>
        <end position="685"/>
    </location>
</feature>
<proteinExistence type="predicted"/>
<protein>
    <submittedName>
        <fullName evidence="2">Uncharacterized protein</fullName>
    </submittedName>
</protein>
<feature type="compositionally biased region" description="Basic residues" evidence="1">
    <location>
        <begin position="466"/>
        <end position="479"/>
    </location>
</feature>
<accession>U6G4Q3</accession>
<feature type="region of interest" description="Disordered" evidence="1">
    <location>
        <begin position="149"/>
        <end position="180"/>
    </location>
</feature>
<feature type="compositionally biased region" description="Low complexity" evidence="1">
    <location>
        <begin position="660"/>
        <end position="674"/>
    </location>
</feature>
<dbReference type="EMBL" id="HG690782">
    <property type="protein sequence ID" value="CDI75201.1"/>
    <property type="molecule type" value="Genomic_DNA"/>
</dbReference>
<evidence type="ECO:0000256" key="1">
    <source>
        <dbReference type="SAM" id="MobiDB-lite"/>
    </source>
</evidence>
<reference evidence="2" key="2">
    <citation type="submission" date="2013-10" db="EMBL/GenBank/DDBJ databases">
        <authorList>
            <person name="Aslett M."/>
        </authorList>
    </citation>
    <scope>NUCLEOTIDE SEQUENCE [LARGE SCALE GENOMIC DNA]</scope>
    <source>
        <strain evidence="2">Houghton</strain>
    </source>
</reference>
<feature type="compositionally biased region" description="Polar residues" evidence="1">
    <location>
        <begin position="430"/>
        <end position="451"/>
    </location>
</feature>
<dbReference type="Proteomes" id="UP000018201">
    <property type="component" value="Unassembled WGS sequence"/>
</dbReference>
<evidence type="ECO:0000313" key="2">
    <source>
        <dbReference type="EMBL" id="CDI75201.1"/>
    </source>
</evidence>